<evidence type="ECO:0000256" key="3">
    <source>
        <dbReference type="SAM" id="Phobius"/>
    </source>
</evidence>
<feature type="transmembrane region" description="Helical" evidence="3">
    <location>
        <begin position="448"/>
        <end position="472"/>
    </location>
</feature>
<feature type="region of interest" description="Disordered" evidence="2">
    <location>
        <begin position="794"/>
        <end position="815"/>
    </location>
</feature>
<organism evidence="6 7">
    <name type="scientific">Prymnesium parvum</name>
    <name type="common">Toxic golden alga</name>
    <dbReference type="NCBI Taxonomy" id="97485"/>
    <lineage>
        <taxon>Eukaryota</taxon>
        <taxon>Haptista</taxon>
        <taxon>Haptophyta</taxon>
        <taxon>Prymnesiophyceae</taxon>
        <taxon>Prymnesiales</taxon>
        <taxon>Prymnesiaceae</taxon>
        <taxon>Prymnesium</taxon>
    </lineage>
</organism>
<keyword evidence="3" id="KW-1133">Transmembrane helix</keyword>
<comment type="caution">
    <text evidence="6">The sequence shown here is derived from an EMBL/GenBank/DDBJ whole genome shotgun (WGS) entry which is preliminary data.</text>
</comment>
<dbReference type="Pfam" id="PF08030">
    <property type="entry name" value="NAD_binding_6"/>
    <property type="match status" value="1"/>
</dbReference>
<dbReference type="GO" id="GO:0016491">
    <property type="term" value="F:oxidoreductase activity"/>
    <property type="evidence" value="ECO:0007669"/>
    <property type="project" value="UniProtKB-KW"/>
</dbReference>
<feature type="region of interest" description="Disordered" evidence="2">
    <location>
        <begin position="179"/>
        <end position="203"/>
    </location>
</feature>
<dbReference type="Proteomes" id="UP001515480">
    <property type="component" value="Unassembled WGS sequence"/>
</dbReference>
<dbReference type="AlphaFoldDB" id="A0AB34IRN5"/>
<dbReference type="InterPro" id="IPR039261">
    <property type="entry name" value="FNR_nucleotide-bd"/>
</dbReference>
<dbReference type="SUPFAM" id="SSF63380">
    <property type="entry name" value="Riboflavin synthase domain-like"/>
    <property type="match status" value="1"/>
</dbReference>
<dbReference type="PANTHER" id="PTHR11972">
    <property type="entry name" value="NADPH OXIDASE"/>
    <property type="match status" value="1"/>
</dbReference>
<evidence type="ECO:0000256" key="4">
    <source>
        <dbReference type="SAM" id="SignalP"/>
    </source>
</evidence>
<sequence length="954" mass="105765">MFRAHRRVLRFLPLLLVPPSPSPSPPPPPPPFSFPSPSPSRPLPSSLLALGCARLRSAPLRLPLLPPALLPASPPVLSAPLPSPLLPSPPLPSPPLFFPPLLSHPSLLAHFALPPLPASDCLPPPSPLLGCFVLLTPSGSSFLEKMSKAKSESTTIKVTADVMEKGQALALARAGAPAATKATPAPLSAKPTNATLTPLSAKPTKAAPAQLTAKVISVQEAPMSTRSARHEGVHKMRKLPETSVKREQSFGVISLNDPATPSLMRRTARWAAKRMEEPASVLKLISVGCVIWIGLRTFLPKPTGLLDTDTLTLCPRETVCATTWYAFVLLSISRVGAYFIYPWMMLLFLSKTNNLRTALQQSFLSMYVPFHDLHGLHVLAGYIVSIGSTIHGICHIARFASHDRVHLLWDSDSGRTGIIAMVLTPFIVLPMIKGVLKKKMSWELRKALHYLSVVWGIILCFHAPVMSIVYLMGVPVGLYMLDYLYGSFFRTYKISDSTFARLERGVELTFKHPPGFKTDIGGYVMICVPWLNKQWHPFSVYRHPTSSEHSSLFIYDLGNWTRALHTSVEYLTRRPVWICGPFASPYTTAIDYDKLVLVATGIGITPALAVLASHKHSRRVNLIWLCRDASLVEYFLNHASFPNDAWTFIYYTGKKQLEMPESKLPRSVLICNGRPDLAGVICELVCGIETGAGLPEDFVAESAAFERELRLQAEVRREGSSRRPPAVDRFGHMLLHAWAIEELHERFLQMADEDQTYIHPDELEEFLTTAMRDEFNGEEVDSIIQYFTTKSASKAPSRIVLEPEHPPTGQPSTPEQEWLLENENQRPEEKISVQQLRIFAEQQLKSEMIPPQIPLTSCRPADRKDDKPAAGTTTQKDGKAASKKQGKTRRSSLMMRKERAQFLAGIGGGSVAKGKARLDTWQILYCGGSQPIVDTLDELSDRVGIAFKKEKFDW</sequence>
<evidence type="ECO:0000259" key="5">
    <source>
        <dbReference type="PROSITE" id="PS51384"/>
    </source>
</evidence>
<dbReference type="SUPFAM" id="SSF52343">
    <property type="entry name" value="Ferredoxin reductase-like, C-terminal NADP-linked domain"/>
    <property type="match status" value="1"/>
</dbReference>
<feature type="chain" id="PRO_5044261053" description="FAD-binding FR-type domain-containing protein" evidence="4">
    <location>
        <begin position="24"/>
        <end position="954"/>
    </location>
</feature>
<keyword evidence="3" id="KW-0812">Transmembrane</keyword>
<dbReference type="PANTHER" id="PTHR11972:SF153">
    <property type="entry name" value="SUPEROXIDE-GENERATING NADPH OXIDASE HEAVY CHAIN SUBUNIT A"/>
    <property type="match status" value="1"/>
</dbReference>
<dbReference type="CDD" id="cd06186">
    <property type="entry name" value="NOX_Duox_like_FAD_NADP"/>
    <property type="match status" value="1"/>
</dbReference>
<feature type="domain" description="FAD-binding FR-type" evidence="5">
    <location>
        <begin position="487"/>
        <end position="588"/>
    </location>
</feature>
<keyword evidence="4" id="KW-0732">Signal</keyword>
<protein>
    <recommendedName>
        <fullName evidence="5">FAD-binding FR-type domain-containing protein</fullName>
    </recommendedName>
</protein>
<dbReference type="InterPro" id="IPR017927">
    <property type="entry name" value="FAD-bd_FR_type"/>
</dbReference>
<keyword evidence="1" id="KW-0560">Oxidoreductase</keyword>
<reference evidence="6 7" key="1">
    <citation type="journal article" date="2024" name="Science">
        <title>Giant polyketide synthase enzymes in the biosynthesis of giant marine polyether toxins.</title>
        <authorList>
            <person name="Fallon T.R."/>
            <person name="Shende V.V."/>
            <person name="Wierzbicki I.H."/>
            <person name="Pendleton A.L."/>
            <person name="Watervoot N.F."/>
            <person name="Auber R.P."/>
            <person name="Gonzalez D.J."/>
            <person name="Wisecaver J.H."/>
            <person name="Moore B.S."/>
        </authorList>
    </citation>
    <scope>NUCLEOTIDE SEQUENCE [LARGE SCALE GENOMIC DNA]</scope>
    <source>
        <strain evidence="6 7">12B1</strain>
    </source>
</reference>
<dbReference type="InterPro" id="IPR013121">
    <property type="entry name" value="Fe_red_NAD-bd_6"/>
</dbReference>
<dbReference type="Pfam" id="PF08022">
    <property type="entry name" value="FAD_binding_8"/>
    <property type="match status" value="1"/>
</dbReference>
<evidence type="ECO:0000256" key="2">
    <source>
        <dbReference type="SAM" id="MobiDB-lite"/>
    </source>
</evidence>
<proteinExistence type="predicted"/>
<evidence type="ECO:0000256" key="1">
    <source>
        <dbReference type="ARBA" id="ARBA00023002"/>
    </source>
</evidence>
<feature type="region of interest" description="Disordered" evidence="2">
    <location>
        <begin position="20"/>
        <end position="40"/>
    </location>
</feature>
<accession>A0AB34IRN5</accession>
<gene>
    <name evidence="6" type="ORF">AB1Y20_010524</name>
</gene>
<feature type="compositionally biased region" description="Basic residues" evidence="2">
    <location>
        <begin position="881"/>
        <end position="890"/>
    </location>
</feature>
<dbReference type="GO" id="GO:0005886">
    <property type="term" value="C:plasma membrane"/>
    <property type="evidence" value="ECO:0007669"/>
    <property type="project" value="TreeGrafter"/>
</dbReference>
<feature type="compositionally biased region" description="Low complexity" evidence="2">
    <location>
        <begin position="179"/>
        <end position="192"/>
    </location>
</feature>
<feature type="signal peptide" evidence="4">
    <location>
        <begin position="1"/>
        <end position="23"/>
    </location>
</feature>
<feature type="transmembrane region" description="Helical" evidence="3">
    <location>
        <begin position="376"/>
        <end position="398"/>
    </location>
</feature>
<dbReference type="InterPro" id="IPR017938">
    <property type="entry name" value="Riboflavin_synthase-like_b-brl"/>
</dbReference>
<dbReference type="InterPro" id="IPR050369">
    <property type="entry name" value="RBOH/FRE"/>
</dbReference>
<feature type="region of interest" description="Disordered" evidence="2">
    <location>
        <begin position="849"/>
        <end position="893"/>
    </location>
</feature>
<name>A0AB34IRN5_PRYPA</name>
<evidence type="ECO:0000313" key="7">
    <source>
        <dbReference type="Proteomes" id="UP001515480"/>
    </source>
</evidence>
<keyword evidence="7" id="KW-1185">Reference proteome</keyword>
<dbReference type="InterPro" id="IPR013112">
    <property type="entry name" value="FAD-bd_8"/>
</dbReference>
<evidence type="ECO:0000313" key="6">
    <source>
        <dbReference type="EMBL" id="KAL1504114.1"/>
    </source>
</evidence>
<dbReference type="Gene3D" id="3.40.50.80">
    <property type="entry name" value="Nucleotide-binding domain of ferredoxin-NADP reductase (FNR) module"/>
    <property type="match status" value="1"/>
</dbReference>
<feature type="transmembrane region" description="Helical" evidence="3">
    <location>
        <begin position="418"/>
        <end position="436"/>
    </location>
</feature>
<keyword evidence="3" id="KW-0472">Membrane</keyword>
<dbReference type="PROSITE" id="PS51384">
    <property type="entry name" value="FAD_FR"/>
    <property type="match status" value="1"/>
</dbReference>
<dbReference type="EMBL" id="JBGBPQ010000020">
    <property type="protein sequence ID" value="KAL1504114.1"/>
    <property type="molecule type" value="Genomic_DNA"/>
</dbReference>
<feature type="transmembrane region" description="Helical" evidence="3">
    <location>
        <begin position="324"/>
        <end position="349"/>
    </location>
</feature>